<dbReference type="EMBL" id="AFUP01000003">
    <property type="protein sequence ID" value="EGV09588.1"/>
    <property type="molecule type" value="Genomic_DNA"/>
</dbReference>
<evidence type="ECO:0000313" key="3">
    <source>
        <dbReference type="Proteomes" id="UP000003287"/>
    </source>
</evidence>
<dbReference type="eggNOG" id="ENOG50303ZW">
    <property type="taxonomic scope" value="Bacteria"/>
</dbReference>
<protein>
    <submittedName>
        <fullName evidence="2">Uncharacterized protein</fullName>
    </submittedName>
</protein>
<evidence type="ECO:0000313" key="2">
    <source>
        <dbReference type="EMBL" id="EGV09588.1"/>
    </source>
</evidence>
<keyword evidence="1" id="KW-0472">Membrane</keyword>
<sequence length="155" mass="17698">MKQENTNRKEKMIIVEKSTKWWMTVVASGSLAVGLLGGLGIGSLATNALNQQTKVQTSTTAQTQKTNKETKVAREYLRVDKVKITKVIPMEDLPNKTVTKMIIVIVKMDQEIIITQRKKLHQMLTVRLNQTRIIVRQKIMTQIQQILNILEKVML</sequence>
<keyword evidence="1" id="KW-1133">Transmembrane helix</keyword>
<dbReference type="Proteomes" id="UP000003287">
    <property type="component" value="Unassembled WGS sequence"/>
</dbReference>
<name>F9P6F3_STRCV</name>
<reference evidence="2 3" key="1">
    <citation type="submission" date="2011-06" db="EMBL/GenBank/DDBJ databases">
        <authorList>
            <person name="Harkins D.M."/>
            <person name="Madupu R."/>
            <person name="Durkin A.S."/>
            <person name="Torralba M."/>
            <person name="Methe B."/>
            <person name="Sutton G.G."/>
            <person name="Nelson K.E."/>
        </authorList>
    </citation>
    <scope>NUCLEOTIDE SEQUENCE [LARGE SCALE GENOMIC DNA]</scope>
    <source>
        <strain evidence="2 3">SK1060</strain>
    </source>
</reference>
<keyword evidence="1" id="KW-0812">Transmembrane</keyword>
<organism evidence="2 3">
    <name type="scientific">Streptococcus constellatus subsp. pharyngis SK1060 = CCUG 46377</name>
    <dbReference type="NCBI Taxonomy" id="1035184"/>
    <lineage>
        <taxon>Bacteria</taxon>
        <taxon>Bacillati</taxon>
        <taxon>Bacillota</taxon>
        <taxon>Bacilli</taxon>
        <taxon>Lactobacillales</taxon>
        <taxon>Streptococcaceae</taxon>
        <taxon>Streptococcus</taxon>
        <taxon>Streptococcus anginosus group</taxon>
    </lineage>
</organism>
<dbReference type="AlphaFoldDB" id="F9P6F3"/>
<feature type="transmembrane region" description="Helical" evidence="1">
    <location>
        <begin position="21"/>
        <end position="45"/>
    </location>
</feature>
<proteinExistence type="predicted"/>
<accession>F9P6F3</accession>
<evidence type="ECO:0000256" key="1">
    <source>
        <dbReference type="SAM" id="Phobius"/>
    </source>
</evidence>
<gene>
    <name evidence="2" type="ORF">HMPREF1042_1051</name>
</gene>